<dbReference type="Proteomes" id="UP000326789">
    <property type="component" value="Unassembled WGS sequence"/>
</dbReference>
<evidence type="ECO:0000313" key="2">
    <source>
        <dbReference type="Proteomes" id="UP000326789"/>
    </source>
</evidence>
<reference evidence="1 2" key="1">
    <citation type="submission" date="2019-09" db="EMBL/GenBank/DDBJ databases">
        <title>Whole genome sequence of Vibrio fortis.</title>
        <authorList>
            <person name="Das S.K."/>
        </authorList>
    </citation>
    <scope>NUCLEOTIDE SEQUENCE [LARGE SCALE GENOMIC DNA]</scope>
    <source>
        <strain evidence="1 2">AN60</strain>
    </source>
</reference>
<proteinExistence type="predicted"/>
<comment type="caution">
    <text evidence="1">The sequence shown here is derived from an EMBL/GenBank/DDBJ whole genome shotgun (WGS) entry which is preliminary data.</text>
</comment>
<protein>
    <submittedName>
        <fullName evidence="1">Regulator</fullName>
    </submittedName>
</protein>
<evidence type="ECO:0000313" key="1">
    <source>
        <dbReference type="EMBL" id="KAB0289275.1"/>
    </source>
</evidence>
<dbReference type="EMBL" id="VWSE01000004">
    <property type="protein sequence ID" value="KAB0289275.1"/>
    <property type="molecule type" value="Genomic_DNA"/>
</dbReference>
<organism evidence="1 2">
    <name type="scientific">Vibrio fortis</name>
    <dbReference type="NCBI Taxonomy" id="212667"/>
    <lineage>
        <taxon>Bacteria</taxon>
        <taxon>Pseudomonadati</taxon>
        <taxon>Pseudomonadota</taxon>
        <taxon>Gammaproteobacteria</taxon>
        <taxon>Vibrionales</taxon>
        <taxon>Vibrionaceae</taxon>
        <taxon>Vibrio</taxon>
    </lineage>
</organism>
<gene>
    <name evidence="1" type="ORF">F2P58_09345</name>
</gene>
<dbReference type="RefSeq" id="WP_150869576.1">
    <property type="nucleotide sequence ID" value="NZ_VWSE01000004.1"/>
</dbReference>
<name>A0A5N3R6Y2_9VIBR</name>
<accession>A0A5N3R6Y2</accession>
<sequence>MKYREMTKNYIFRELECQLTKKQTAELCFKSVQTVTRWDEGQVIPPECKRLMRMCKGRELGITQEWKGFKVHYDKIELPTGQMVTAQQILLGMALLEIQSELELNTASKILKFARVLSYILREKD</sequence>
<dbReference type="AlphaFoldDB" id="A0A5N3R6Y2"/>